<gene>
    <name evidence="3" type="ORF">O3G_MSEX013534</name>
</gene>
<dbReference type="InterPro" id="IPR000477">
    <property type="entry name" value="RT_dom"/>
</dbReference>
<proteinExistence type="predicted"/>
<feature type="region of interest" description="Disordered" evidence="1">
    <location>
        <begin position="23"/>
        <end position="105"/>
    </location>
</feature>
<feature type="compositionally biased region" description="Polar residues" evidence="1">
    <location>
        <begin position="57"/>
        <end position="98"/>
    </location>
</feature>
<sequence>MYLLMRLTWLWEPINMETRYKRKLRGPLPGGDRRGAPGADAGCSSIRSVSGEELSRRTPTGDSQPENVTADSRSNSPHEPYSPSTASYNPSGQSSPSLSDHRDTPIPVLDVSRKAIANQPVTTKAGKPRVRTKWDNDINIFIMRAYYHVTKLETDKTMYCKKLFDQFQREYPQIKVSAQRIADQRRVIVRNKLLSHKCLNDIKKEISDLLRREEVMHPNTQTLSPIHSASINETPSIQTNRIMQSTSFNLPLTDIMSSSQMFDASTQTPIIHSLNRTQNQNLCAPCTENTDESVQNLLHQLETTLTLYIGTDPTTRPKLPRLKENKKLYKLINIFNKELLGKFYSIDSNIVDIHTLIYCSALVICQNLGYKIKSEYPDNIRRNQNKLDKPAWQIRIEKDIKVLRADIGRLTQFINNNKSKKLLKKVEKIFNSTKVHSSHEKNNTRPEEYLDTLKQKLALKTQRLTRYKKALQRKIDNRQFVNNEKGFYRSLRGESTKQNFELPKPEELQHYWAELWKKQKEHNDSSKWIKEEEGRWSHIDEMEFTDITGEDIEIITKKTKNWKAAGLDGVHNFWYKKFTILHDTLARIITDILKGIEQMPNFITKGLTYMLPKSNDTTNPSQYRPITCLPTIYKIITSCITIKINNHLVQNNILAEEQKGCRQHHKGCKEQLTIDSTVLKHAQVHNRNIHIAYIDYKKAFDSVPHSWLIRILHIYKVSPVIITFLKNVMTEWKTRLILSNNSRTITTDEIAIKNGIFQGDSLSPLWFCLALNPLSHIVNNENCGYKLTSNTEISHLMYMDDIKLFSKSKKDLQTLIQKTTQFSKDINMSFGMEKCKILHIHKGKIVNSDGNSDSNTEETNFTLMEADETYKYLGIHQSSTINHTLIKKKLTEEYKRRLNLICKRPLFSKNLFKAINTYAIPILTYSFGVIKWSRTDINQLEIKTRTTLTKYNNLHPKSAIERMTVKRPKGGRGLIDLKVLWESQVNNLRQFFYNKSENSNIHLATIESDKNFTPLNLNNRDIKNSLPINPESEKLNTWRRKELHGRHLHDLEQAHNDMEASKKWLKLGSLFPETEGFIIAIQDQVINTKNYKKYIMKDPNIHNDKCRKCHHHPETIQHITGACPTLTQTDYTHRHNQVVHIIHQKLAIKHKLIPNKLMPYYQYTPKPVLENTNYRMYFDRAILTDKTIHNNRPDITLIDKVKKEIYIIDIAVPNTHNIQKTITEKIHKYTELKEEVHRIWKMDKVYIVPLVLSSTGVIPKYLLHSLNVINLPENTYITMQKAAILNTCRIVRKFLQEDSVTQTIPEHTAHLA</sequence>
<organism evidence="3 4">
    <name type="scientific">Manduca sexta</name>
    <name type="common">Tobacco hawkmoth</name>
    <name type="synonym">Tobacco hornworm</name>
    <dbReference type="NCBI Taxonomy" id="7130"/>
    <lineage>
        <taxon>Eukaryota</taxon>
        <taxon>Metazoa</taxon>
        <taxon>Ecdysozoa</taxon>
        <taxon>Arthropoda</taxon>
        <taxon>Hexapoda</taxon>
        <taxon>Insecta</taxon>
        <taxon>Pterygota</taxon>
        <taxon>Neoptera</taxon>
        <taxon>Endopterygota</taxon>
        <taxon>Lepidoptera</taxon>
        <taxon>Glossata</taxon>
        <taxon>Ditrysia</taxon>
        <taxon>Bombycoidea</taxon>
        <taxon>Sphingidae</taxon>
        <taxon>Sphinginae</taxon>
        <taxon>Sphingini</taxon>
        <taxon>Manduca</taxon>
    </lineage>
</organism>
<evidence type="ECO:0000256" key="1">
    <source>
        <dbReference type="SAM" id="MobiDB-lite"/>
    </source>
</evidence>
<reference evidence="3" key="1">
    <citation type="journal article" date="2016" name="Insect Biochem. Mol. Biol.">
        <title>Multifaceted biological insights from a draft genome sequence of the tobacco hornworm moth, Manduca sexta.</title>
        <authorList>
            <person name="Kanost M.R."/>
            <person name="Arrese E.L."/>
            <person name="Cao X."/>
            <person name="Chen Y.R."/>
            <person name="Chellapilla S."/>
            <person name="Goldsmith M.R."/>
            <person name="Grosse-Wilde E."/>
            <person name="Heckel D.G."/>
            <person name="Herndon N."/>
            <person name="Jiang H."/>
            <person name="Papanicolaou A."/>
            <person name="Qu J."/>
            <person name="Soulages J.L."/>
            <person name="Vogel H."/>
            <person name="Walters J."/>
            <person name="Waterhouse R.M."/>
            <person name="Ahn S.J."/>
            <person name="Almeida F.C."/>
            <person name="An C."/>
            <person name="Aqrawi P."/>
            <person name="Bretschneider A."/>
            <person name="Bryant W.B."/>
            <person name="Bucks S."/>
            <person name="Chao H."/>
            <person name="Chevignon G."/>
            <person name="Christen J.M."/>
            <person name="Clarke D.F."/>
            <person name="Dittmer N.T."/>
            <person name="Ferguson L.C.F."/>
            <person name="Garavelou S."/>
            <person name="Gordon K.H.J."/>
            <person name="Gunaratna R.T."/>
            <person name="Han Y."/>
            <person name="Hauser F."/>
            <person name="He Y."/>
            <person name="Heidel-Fischer H."/>
            <person name="Hirsh A."/>
            <person name="Hu Y."/>
            <person name="Jiang H."/>
            <person name="Kalra D."/>
            <person name="Klinner C."/>
            <person name="Konig C."/>
            <person name="Kovar C."/>
            <person name="Kroll A.R."/>
            <person name="Kuwar S.S."/>
            <person name="Lee S.L."/>
            <person name="Lehman R."/>
            <person name="Li K."/>
            <person name="Li Z."/>
            <person name="Liang H."/>
            <person name="Lovelace S."/>
            <person name="Lu Z."/>
            <person name="Mansfield J.H."/>
            <person name="McCulloch K.J."/>
            <person name="Mathew T."/>
            <person name="Morton B."/>
            <person name="Muzny D.M."/>
            <person name="Neunemann D."/>
            <person name="Ongeri F."/>
            <person name="Pauchet Y."/>
            <person name="Pu L.L."/>
            <person name="Pyrousis I."/>
            <person name="Rao X.J."/>
            <person name="Redding A."/>
            <person name="Roesel C."/>
            <person name="Sanchez-Gracia A."/>
            <person name="Schaack S."/>
            <person name="Shukla A."/>
            <person name="Tetreau G."/>
            <person name="Wang Y."/>
            <person name="Xiong G.H."/>
            <person name="Traut W."/>
            <person name="Walsh T.K."/>
            <person name="Worley K.C."/>
            <person name="Wu D."/>
            <person name="Wu W."/>
            <person name="Wu Y.Q."/>
            <person name="Zhang X."/>
            <person name="Zou Z."/>
            <person name="Zucker H."/>
            <person name="Briscoe A.D."/>
            <person name="Burmester T."/>
            <person name="Clem R.J."/>
            <person name="Feyereisen R."/>
            <person name="Grimmelikhuijzen C.J.P."/>
            <person name="Hamodrakas S.J."/>
            <person name="Hansson B.S."/>
            <person name="Huguet E."/>
            <person name="Jermiin L.S."/>
            <person name="Lan Q."/>
            <person name="Lehman H.K."/>
            <person name="Lorenzen M."/>
            <person name="Merzendorfer H."/>
            <person name="Michalopoulos I."/>
            <person name="Morton D.B."/>
            <person name="Muthukrishnan S."/>
            <person name="Oakeshott J.G."/>
            <person name="Palmer W."/>
            <person name="Park Y."/>
            <person name="Passarelli A.L."/>
            <person name="Rozas J."/>
            <person name="Schwartz L.M."/>
            <person name="Smith W."/>
            <person name="Southgate A."/>
            <person name="Vilcinskas A."/>
            <person name="Vogt R."/>
            <person name="Wang P."/>
            <person name="Werren J."/>
            <person name="Yu X.Q."/>
            <person name="Zhou J.J."/>
            <person name="Brown S.J."/>
            <person name="Scherer S.E."/>
            <person name="Richards S."/>
            <person name="Blissard G.W."/>
        </authorList>
    </citation>
    <scope>NUCLEOTIDE SEQUENCE</scope>
</reference>
<dbReference type="EMBL" id="JH668904">
    <property type="protein sequence ID" value="KAG6462902.1"/>
    <property type="molecule type" value="Genomic_DNA"/>
</dbReference>
<dbReference type="PANTHER" id="PTHR35450:SF2">
    <property type="entry name" value="REVERSE TRANSCRIPTASE DOMAIN-CONTAINING PROTEIN"/>
    <property type="match status" value="1"/>
</dbReference>
<dbReference type="Proteomes" id="UP000791440">
    <property type="component" value="Unassembled WGS sequence"/>
</dbReference>
<evidence type="ECO:0000259" key="2">
    <source>
        <dbReference type="PROSITE" id="PS50878"/>
    </source>
</evidence>
<comment type="caution">
    <text evidence="3">The sequence shown here is derived from an EMBL/GenBank/DDBJ whole genome shotgun (WGS) entry which is preliminary data.</text>
</comment>
<reference evidence="3" key="2">
    <citation type="submission" date="2020-12" db="EMBL/GenBank/DDBJ databases">
        <authorList>
            <person name="Kanost M."/>
        </authorList>
    </citation>
    <scope>NUCLEOTIDE SEQUENCE</scope>
</reference>
<dbReference type="Pfam" id="PF00078">
    <property type="entry name" value="RVT_1"/>
    <property type="match status" value="1"/>
</dbReference>
<name>A0A921ZU21_MANSE</name>
<evidence type="ECO:0000313" key="4">
    <source>
        <dbReference type="Proteomes" id="UP000791440"/>
    </source>
</evidence>
<protein>
    <recommendedName>
        <fullName evidence="2">Reverse transcriptase domain-containing protein</fullName>
    </recommendedName>
</protein>
<keyword evidence="4" id="KW-1185">Reference proteome</keyword>
<dbReference type="CDD" id="cd01650">
    <property type="entry name" value="RT_nLTR_like"/>
    <property type="match status" value="1"/>
</dbReference>
<dbReference type="PROSITE" id="PS50878">
    <property type="entry name" value="RT_POL"/>
    <property type="match status" value="1"/>
</dbReference>
<accession>A0A921ZU21</accession>
<dbReference type="PANTHER" id="PTHR35450">
    <property type="entry name" value="REVERSE TRANSCRIPTASE DOMAIN-CONTAINING PROTEIN"/>
    <property type="match status" value="1"/>
</dbReference>
<feature type="domain" description="Reverse transcriptase" evidence="2">
    <location>
        <begin position="592"/>
        <end position="877"/>
    </location>
</feature>
<evidence type="ECO:0000313" key="3">
    <source>
        <dbReference type="EMBL" id="KAG6462902.1"/>
    </source>
</evidence>